<protein>
    <submittedName>
        <fullName evidence="1">Uncharacterized protein</fullName>
    </submittedName>
</protein>
<dbReference type="AlphaFoldDB" id="X1MJ93"/>
<comment type="caution">
    <text evidence="1">The sequence shown here is derived from an EMBL/GenBank/DDBJ whole genome shotgun (WGS) entry which is preliminary data.</text>
</comment>
<evidence type="ECO:0000313" key="1">
    <source>
        <dbReference type="EMBL" id="GAI31343.1"/>
    </source>
</evidence>
<name>X1MJ93_9ZZZZ</name>
<accession>X1MJ93</accession>
<feature type="non-terminal residue" evidence="1">
    <location>
        <position position="32"/>
    </location>
</feature>
<organism evidence="1">
    <name type="scientific">marine sediment metagenome</name>
    <dbReference type="NCBI Taxonomy" id="412755"/>
    <lineage>
        <taxon>unclassified sequences</taxon>
        <taxon>metagenomes</taxon>
        <taxon>ecological metagenomes</taxon>
    </lineage>
</organism>
<sequence>MHIDIVMEHLEIVLIRMNARTLDFIIPKVCTY</sequence>
<gene>
    <name evidence="1" type="ORF">S06H3_25138</name>
</gene>
<proteinExistence type="predicted"/>
<dbReference type="EMBL" id="BARV01014359">
    <property type="protein sequence ID" value="GAI31343.1"/>
    <property type="molecule type" value="Genomic_DNA"/>
</dbReference>
<reference evidence="1" key="1">
    <citation type="journal article" date="2014" name="Front. Microbiol.">
        <title>High frequency of phylogenetically diverse reductive dehalogenase-homologous genes in deep subseafloor sedimentary metagenomes.</title>
        <authorList>
            <person name="Kawai M."/>
            <person name="Futagami T."/>
            <person name="Toyoda A."/>
            <person name="Takaki Y."/>
            <person name="Nishi S."/>
            <person name="Hori S."/>
            <person name="Arai W."/>
            <person name="Tsubouchi T."/>
            <person name="Morono Y."/>
            <person name="Uchiyama I."/>
            <person name="Ito T."/>
            <person name="Fujiyama A."/>
            <person name="Inagaki F."/>
            <person name="Takami H."/>
        </authorList>
    </citation>
    <scope>NUCLEOTIDE SEQUENCE</scope>
    <source>
        <strain evidence="1">Expedition CK06-06</strain>
    </source>
</reference>